<dbReference type="Pfam" id="PF13460">
    <property type="entry name" value="NAD_binding_10"/>
    <property type="match status" value="1"/>
</dbReference>
<evidence type="ECO:0000256" key="1">
    <source>
        <dbReference type="ARBA" id="ARBA00022531"/>
    </source>
</evidence>
<proteinExistence type="predicted"/>
<name>A0ABY2BE10_9ACTN</name>
<dbReference type="InterPro" id="IPR036291">
    <property type="entry name" value="NAD(P)-bd_dom_sf"/>
</dbReference>
<reference evidence="4 5" key="1">
    <citation type="journal article" date="2015" name="Stand. Genomic Sci.">
        <title>Genomic Encyclopedia of Bacterial and Archaeal Type Strains, Phase III: the genomes of soil and plant-associated and newly described type strains.</title>
        <authorList>
            <person name="Whitman W.B."/>
            <person name="Woyke T."/>
            <person name="Klenk H.P."/>
            <person name="Zhou Y."/>
            <person name="Lilburn T.G."/>
            <person name="Beck B.J."/>
            <person name="De Vos P."/>
            <person name="Vandamme P."/>
            <person name="Eisen J.A."/>
            <person name="Garrity G."/>
            <person name="Hugenholtz P."/>
            <person name="Kyrpides N.C."/>
        </authorList>
    </citation>
    <scope>NUCLEOTIDE SEQUENCE [LARGE SCALE GENOMIC DNA]</scope>
    <source>
        <strain evidence="4 5">VKM Ac-2538</strain>
    </source>
</reference>
<accession>A0ABY2BE10</accession>
<keyword evidence="2" id="KW-0604">Photosystem II</keyword>
<comment type="caution">
    <text evidence="4">The sequence shown here is derived from an EMBL/GenBank/DDBJ whole genome shotgun (WGS) entry which is preliminary data.</text>
</comment>
<dbReference type="InterPro" id="IPR044256">
    <property type="entry name" value="HCF244-like"/>
</dbReference>
<sequence>MRTILVTGGTGTVGRPTVERLRRAGHEVRVLSRQRRPDLLTGDLSTGAGLREAVDEVDTVVHLATSRGHQDVAQLRRLLEVVGTTGIGHLVLISIVGIEQIPMPYYRDKVEIERLVTESKVPYSILRATQFHNLVDEILSAQRFLPVLLAPAVKTQPIAVEDVAVRLTEIAGGAPAGRLPDIGGPEQTNLPALARAWKQAKGSRRPVVPLRLPGKAFGAYRAGAAYASGAGYGRRTFADFLADRFGVSA</sequence>
<evidence type="ECO:0000259" key="3">
    <source>
        <dbReference type="Pfam" id="PF13460"/>
    </source>
</evidence>
<dbReference type="RefSeq" id="WP_132192333.1">
    <property type="nucleotide sequence ID" value="NZ_SLWM01000014.1"/>
</dbReference>
<dbReference type="PANTHER" id="PTHR47128">
    <property type="match status" value="1"/>
</dbReference>
<keyword evidence="5" id="KW-1185">Reference proteome</keyword>
<dbReference type="PANTHER" id="PTHR47128:SF2">
    <property type="entry name" value="PROTEIN HIGH CHLOROPHYLL FLUORESCENCE PHENOTYPE 244, CHLOROPLASTIC"/>
    <property type="match status" value="1"/>
</dbReference>
<evidence type="ECO:0000313" key="4">
    <source>
        <dbReference type="EMBL" id="TCO17492.1"/>
    </source>
</evidence>
<evidence type="ECO:0000313" key="5">
    <source>
        <dbReference type="Proteomes" id="UP000295818"/>
    </source>
</evidence>
<organism evidence="4 5">
    <name type="scientific">Kribbella orskensis</name>
    <dbReference type="NCBI Taxonomy" id="2512216"/>
    <lineage>
        <taxon>Bacteria</taxon>
        <taxon>Bacillati</taxon>
        <taxon>Actinomycetota</taxon>
        <taxon>Actinomycetes</taxon>
        <taxon>Propionibacteriales</taxon>
        <taxon>Kribbellaceae</taxon>
        <taxon>Kribbella</taxon>
    </lineage>
</organism>
<evidence type="ECO:0000256" key="2">
    <source>
        <dbReference type="ARBA" id="ARBA00023276"/>
    </source>
</evidence>
<dbReference type="SUPFAM" id="SSF51735">
    <property type="entry name" value="NAD(P)-binding Rossmann-fold domains"/>
    <property type="match status" value="1"/>
</dbReference>
<dbReference type="Proteomes" id="UP000295818">
    <property type="component" value="Unassembled WGS sequence"/>
</dbReference>
<protein>
    <submittedName>
        <fullName evidence="4">Uncharacterized protein YbjT (DUF2867 family)</fullName>
    </submittedName>
</protein>
<dbReference type="InterPro" id="IPR016040">
    <property type="entry name" value="NAD(P)-bd_dom"/>
</dbReference>
<gene>
    <name evidence="4" type="ORF">EV644_114140</name>
</gene>
<keyword evidence="1" id="KW-0602">Photosynthesis</keyword>
<dbReference type="EMBL" id="SLWM01000014">
    <property type="protein sequence ID" value="TCO17492.1"/>
    <property type="molecule type" value="Genomic_DNA"/>
</dbReference>
<dbReference type="Gene3D" id="3.40.50.720">
    <property type="entry name" value="NAD(P)-binding Rossmann-like Domain"/>
    <property type="match status" value="1"/>
</dbReference>
<feature type="domain" description="NAD(P)-binding" evidence="3">
    <location>
        <begin position="8"/>
        <end position="133"/>
    </location>
</feature>